<accession>A0A0M2NZQ1</accession>
<dbReference type="GO" id="GO:0016881">
    <property type="term" value="F:acid-amino acid ligase activity"/>
    <property type="evidence" value="ECO:0007669"/>
    <property type="project" value="UniProtKB-ARBA"/>
</dbReference>
<dbReference type="RefSeq" id="WP_019468677.1">
    <property type="nucleotide sequence ID" value="NZ_BKAS01000022.1"/>
</dbReference>
<organism evidence="5 6">
    <name type="scientific">Staphylococcus cohnii subsp. cohnii</name>
    <dbReference type="NCBI Taxonomy" id="74704"/>
    <lineage>
        <taxon>Bacteria</taxon>
        <taxon>Bacillati</taxon>
        <taxon>Bacillota</taxon>
        <taxon>Bacilli</taxon>
        <taxon>Bacillales</taxon>
        <taxon>Staphylococcaceae</taxon>
        <taxon>Staphylococcus</taxon>
        <taxon>Staphylococcus cohnii species complex</taxon>
    </lineage>
</organism>
<gene>
    <name evidence="5" type="ORF">UF66_1839</name>
</gene>
<sequence length="649" mass="74655">MNSKSINNNLLNNINNDEQRAFEYLSSINEQWAKLFLNMLLDSRDKISQRLISSLHRENLVESRSRSKIISNQDLNIEHLPSNSKLLSIAFPELNKTLYATITGEHAFDRLDVQGPFYIAHNGSYNRVQHPNEILNIILTISPELDNEASTQFYEDLNNSVTNMAIALSYQAYTLKNNKNSLYDLIIKSEDSYLSSEQFVIEGHPIHPGAKLRKGMTPETVINFSAEFGNAISLQFVLIHKSIAKAQTYIEEENDLLFRLFEGLEAAVMDHVGRDQANQYYVMVVHPWQYDHILLQEYKEELNTKKVMPIDYQQSYYAGLSFRTLMPKYPEKSPHIKLSTNVHITGEIRTLSEQTTINGPQVTRILNDIKQNDSLFKHINADTIDELAGIHFYNSLDETTIRTKRSEQLGTLFRTNIYQLIKNDTTPIIPSALVASTIYNDEPLIVSLINKYKEKNKLPTFEIAALSWIQQYIQALIDITIPLYVKYGIALEAHLQNSIATFTEDGLLDTLYIRDFEGLRIDQMHLNKMGYSTAQFHEKSLILSDQPQTVFNKVFYSSIQNHLGELIVSITKSSEHSNFETQLWQLIRDILIAKLNVIAHDMEDQQRVENIKSILLAPKIDYKCVTTMRLTDEADYYTYIKVSNPLYQG</sequence>
<dbReference type="PATRIC" id="fig|74704.6.peg.1884"/>
<comment type="caution">
    <text evidence="5">The sequence shown here is derived from an EMBL/GenBank/DDBJ whole genome shotgun (WGS) entry which is preliminary data.</text>
</comment>
<dbReference type="InterPro" id="IPR007310">
    <property type="entry name" value="Aerobactin_biosyn_IucA/IucC_N"/>
</dbReference>
<dbReference type="Pfam" id="PF04183">
    <property type="entry name" value="IucA_IucC"/>
    <property type="match status" value="1"/>
</dbReference>
<dbReference type="Gene3D" id="1.10.510.40">
    <property type="match status" value="1"/>
</dbReference>
<evidence type="ECO:0000259" key="4">
    <source>
        <dbReference type="Pfam" id="PF06276"/>
    </source>
</evidence>
<evidence type="ECO:0000256" key="2">
    <source>
        <dbReference type="ARBA" id="ARBA00007832"/>
    </source>
</evidence>
<comment type="pathway">
    <text evidence="1">Siderophore biosynthesis.</text>
</comment>
<feature type="domain" description="Aerobactin siderophore biosynthesis IucA/IucC N-terminal" evidence="3">
    <location>
        <begin position="192"/>
        <end position="435"/>
    </location>
</feature>
<dbReference type="PANTHER" id="PTHR34384">
    <property type="entry name" value="L-2,3-DIAMINOPROPANOATE--CITRATE LIGASE"/>
    <property type="match status" value="1"/>
</dbReference>
<dbReference type="GeneID" id="58096911"/>
<dbReference type="GO" id="GO:0019290">
    <property type="term" value="P:siderophore biosynthetic process"/>
    <property type="evidence" value="ECO:0007669"/>
    <property type="project" value="InterPro"/>
</dbReference>
<dbReference type="Pfam" id="PF06276">
    <property type="entry name" value="FhuF"/>
    <property type="match status" value="1"/>
</dbReference>
<reference evidence="5 6" key="1">
    <citation type="submission" date="2015-03" db="EMBL/GenBank/DDBJ databases">
        <title>Genome Assembly of Staphylococcus cohnii subsp. cohnii strain G22B2.</title>
        <authorList>
            <person name="Nair G."/>
            <person name="Kaur G."/>
            <person name="Khatri I."/>
            <person name="Singh N.K."/>
            <person name="Sathyabama S."/>
            <person name="Maurya S.K."/>
            <person name="Subramanian S."/>
            <person name="Agrewala J.N."/>
            <person name="Mayilraj S."/>
        </authorList>
    </citation>
    <scope>NUCLEOTIDE SEQUENCE [LARGE SCALE GENOMIC DNA]</scope>
    <source>
        <strain evidence="5 6">G22B2</strain>
    </source>
</reference>
<evidence type="ECO:0000313" key="5">
    <source>
        <dbReference type="EMBL" id="KKI65196.1"/>
    </source>
</evidence>
<dbReference type="InterPro" id="IPR037455">
    <property type="entry name" value="LucA/IucC-like"/>
</dbReference>
<dbReference type="Proteomes" id="UP000034455">
    <property type="component" value="Unassembled WGS sequence"/>
</dbReference>
<name>A0A0M2NZQ1_STACC</name>
<comment type="similarity">
    <text evidence="2">Belongs to the IucA/IucC family.</text>
</comment>
<evidence type="ECO:0000256" key="1">
    <source>
        <dbReference type="ARBA" id="ARBA00004924"/>
    </source>
</evidence>
<dbReference type="PANTHER" id="PTHR34384:SF6">
    <property type="entry name" value="STAPHYLOFERRIN B SYNTHASE"/>
    <property type="match status" value="1"/>
</dbReference>
<evidence type="ECO:0000259" key="3">
    <source>
        <dbReference type="Pfam" id="PF04183"/>
    </source>
</evidence>
<dbReference type="AlphaFoldDB" id="A0A0M2NZQ1"/>
<protein>
    <submittedName>
        <fullName evidence="5">Siderophore biosynthesis protein</fullName>
    </submittedName>
</protein>
<feature type="domain" description="Aerobactin siderophore biosynthesis IucA/IucC-like C-terminal" evidence="4">
    <location>
        <begin position="467"/>
        <end position="637"/>
    </location>
</feature>
<evidence type="ECO:0000313" key="6">
    <source>
        <dbReference type="Proteomes" id="UP000034455"/>
    </source>
</evidence>
<dbReference type="InterPro" id="IPR022770">
    <property type="entry name" value="IucA/IucC-like_C"/>
</dbReference>
<proteinExistence type="inferred from homology"/>
<dbReference type="EMBL" id="LAKJ01000003">
    <property type="protein sequence ID" value="KKI65196.1"/>
    <property type="molecule type" value="Genomic_DNA"/>
</dbReference>